<gene>
    <name evidence="1" type="ORF">BT96DRAFT_921804</name>
</gene>
<reference evidence="1" key="1">
    <citation type="journal article" date="2019" name="Environ. Microbiol.">
        <title>Fungal ecological strategies reflected in gene transcription - a case study of two litter decomposers.</title>
        <authorList>
            <person name="Barbi F."/>
            <person name="Kohler A."/>
            <person name="Barry K."/>
            <person name="Baskaran P."/>
            <person name="Daum C."/>
            <person name="Fauchery L."/>
            <person name="Ihrmark K."/>
            <person name="Kuo A."/>
            <person name="LaButti K."/>
            <person name="Lipzen A."/>
            <person name="Morin E."/>
            <person name="Grigoriev I.V."/>
            <person name="Henrissat B."/>
            <person name="Lindahl B."/>
            <person name="Martin F."/>
        </authorList>
    </citation>
    <scope>NUCLEOTIDE SEQUENCE</scope>
    <source>
        <strain evidence="1">JB14</strain>
    </source>
</reference>
<dbReference type="Proteomes" id="UP000799118">
    <property type="component" value="Unassembled WGS sequence"/>
</dbReference>
<accession>A0A6A4HIE3</accession>
<name>A0A6A4HIE3_9AGAR</name>
<dbReference type="EMBL" id="ML769506">
    <property type="protein sequence ID" value="KAE9396864.1"/>
    <property type="molecule type" value="Genomic_DNA"/>
</dbReference>
<keyword evidence="2" id="KW-1185">Reference proteome</keyword>
<proteinExistence type="predicted"/>
<evidence type="ECO:0000313" key="2">
    <source>
        <dbReference type="Proteomes" id="UP000799118"/>
    </source>
</evidence>
<protein>
    <submittedName>
        <fullName evidence="1">Uncharacterized protein</fullName>
    </submittedName>
</protein>
<sequence>MPPPAKLTDISSCDTFPYQKCDIAAKKKLIEQEYNIYCSVFNNFEGLFVG</sequence>
<evidence type="ECO:0000313" key="1">
    <source>
        <dbReference type="EMBL" id="KAE9396864.1"/>
    </source>
</evidence>
<dbReference type="AlphaFoldDB" id="A0A6A4HIE3"/>
<organism evidence="1 2">
    <name type="scientific">Gymnopus androsaceus JB14</name>
    <dbReference type="NCBI Taxonomy" id="1447944"/>
    <lineage>
        <taxon>Eukaryota</taxon>
        <taxon>Fungi</taxon>
        <taxon>Dikarya</taxon>
        <taxon>Basidiomycota</taxon>
        <taxon>Agaricomycotina</taxon>
        <taxon>Agaricomycetes</taxon>
        <taxon>Agaricomycetidae</taxon>
        <taxon>Agaricales</taxon>
        <taxon>Marasmiineae</taxon>
        <taxon>Omphalotaceae</taxon>
        <taxon>Gymnopus</taxon>
    </lineage>
</organism>